<sequence length="100" mass="11577">MDIYFQLGVISIAIFAFLALVLIILIFIDREKLNNLSQKKEYLGGFHGSTFYSQPFLTIEEAKDEKLNKIIRKHNKKVVAFYICFLFLIIGIVFLNVGEE</sequence>
<dbReference type="EMBL" id="JRLV01000025">
    <property type="protein sequence ID" value="KGO78845.1"/>
    <property type="molecule type" value="Genomic_DNA"/>
</dbReference>
<dbReference type="AlphaFoldDB" id="A0A0A2LRL8"/>
<dbReference type="RefSeq" id="WP_035136031.1">
    <property type="nucleotide sequence ID" value="NZ_JRLV01000025.1"/>
</dbReference>
<dbReference type="Proteomes" id="UP000030129">
    <property type="component" value="Unassembled WGS sequence"/>
</dbReference>
<evidence type="ECO:0000313" key="3">
    <source>
        <dbReference type="Proteomes" id="UP000030129"/>
    </source>
</evidence>
<name>A0A0A2LRL8_9FLAO</name>
<feature type="transmembrane region" description="Helical" evidence="1">
    <location>
        <begin position="6"/>
        <end position="28"/>
    </location>
</feature>
<keyword evidence="1" id="KW-0472">Membrane</keyword>
<reference evidence="2 3" key="1">
    <citation type="submission" date="2013-09" db="EMBL/GenBank/DDBJ databases">
        <authorList>
            <person name="Zeng Z."/>
            <person name="Chen C."/>
        </authorList>
    </citation>
    <scope>NUCLEOTIDE SEQUENCE [LARGE SCALE GENOMIC DNA]</scope>
    <source>
        <strain evidence="2 3">F44-8</strain>
    </source>
</reference>
<keyword evidence="1" id="KW-0812">Transmembrane</keyword>
<organism evidence="2 3">
    <name type="scientific">Flavobacterium beibuense F44-8</name>
    <dbReference type="NCBI Taxonomy" id="1406840"/>
    <lineage>
        <taxon>Bacteria</taxon>
        <taxon>Pseudomonadati</taxon>
        <taxon>Bacteroidota</taxon>
        <taxon>Flavobacteriia</taxon>
        <taxon>Flavobacteriales</taxon>
        <taxon>Flavobacteriaceae</taxon>
        <taxon>Flavobacterium</taxon>
    </lineage>
</organism>
<gene>
    <name evidence="2" type="ORF">Q763_16300</name>
</gene>
<comment type="caution">
    <text evidence="2">The sequence shown here is derived from an EMBL/GenBank/DDBJ whole genome shotgun (WGS) entry which is preliminary data.</text>
</comment>
<evidence type="ECO:0000313" key="2">
    <source>
        <dbReference type="EMBL" id="KGO78845.1"/>
    </source>
</evidence>
<evidence type="ECO:0000256" key="1">
    <source>
        <dbReference type="SAM" id="Phobius"/>
    </source>
</evidence>
<protein>
    <submittedName>
        <fullName evidence="2">Uncharacterized protein</fullName>
    </submittedName>
</protein>
<keyword evidence="3" id="KW-1185">Reference proteome</keyword>
<keyword evidence="1" id="KW-1133">Transmembrane helix</keyword>
<accession>A0A0A2LRL8</accession>
<proteinExistence type="predicted"/>
<feature type="transmembrane region" description="Helical" evidence="1">
    <location>
        <begin position="78"/>
        <end position="97"/>
    </location>
</feature>